<gene>
    <name evidence="3" type="primary">106073046</name>
</gene>
<dbReference type="VEuPathDB" id="VectorBase:BGLB024030"/>
<keyword evidence="2" id="KW-0472">Membrane</keyword>
<organism evidence="3 4">
    <name type="scientific">Biomphalaria glabrata</name>
    <name type="common">Bloodfluke planorb</name>
    <name type="synonym">Freshwater snail</name>
    <dbReference type="NCBI Taxonomy" id="6526"/>
    <lineage>
        <taxon>Eukaryota</taxon>
        <taxon>Metazoa</taxon>
        <taxon>Spiralia</taxon>
        <taxon>Lophotrochozoa</taxon>
        <taxon>Mollusca</taxon>
        <taxon>Gastropoda</taxon>
        <taxon>Heterobranchia</taxon>
        <taxon>Euthyneura</taxon>
        <taxon>Panpulmonata</taxon>
        <taxon>Hygrophila</taxon>
        <taxon>Lymnaeoidea</taxon>
        <taxon>Planorbidae</taxon>
        <taxon>Biomphalaria</taxon>
    </lineage>
</organism>
<proteinExistence type="predicted"/>
<dbReference type="AlphaFoldDB" id="A0A2C9KVJ3"/>
<evidence type="ECO:0000256" key="2">
    <source>
        <dbReference type="SAM" id="Phobius"/>
    </source>
</evidence>
<accession>A0A2C9KVJ3</accession>
<keyword evidence="2" id="KW-1133">Transmembrane helix</keyword>
<protein>
    <submittedName>
        <fullName evidence="3">Uncharacterized protein</fullName>
    </submittedName>
</protein>
<reference evidence="3" key="1">
    <citation type="submission" date="2020-05" db="UniProtKB">
        <authorList>
            <consortium name="EnsemblMetazoa"/>
        </authorList>
    </citation>
    <scope>IDENTIFICATION</scope>
    <source>
        <strain evidence="3">BB02</strain>
    </source>
</reference>
<dbReference type="KEGG" id="bgt:106073046"/>
<dbReference type="Proteomes" id="UP000076420">
    <property type="component" value="Unassembled WGS sequence"/>
</dbReference>
<name>A0A2C9KVJ3_BIOGL</name>
<keyword evidence="2" id="KW-0812">Transmembrane</keyword>
<feature type="transmembrane region" description="Helical" evidence="2">
    <location>
        <begin position="89"/>
        <end position="110"/>
    </location>
</feature>
<evidence type="ECO:0000256" key="1">
    <source>
        <dbReference type="SAM" id="MobiDB-lite"/>
    </source>
</evidence>
<feature type="region of interest" description="Disordered" evidence="1">
    <location>
        <begin position="65"/>
        <end position="86"/>
    </location>
</feature>
<dbReference type="EnsemblMetazoa" id="BGLB024030-RA">
    <property type="protein sequence ID" value="BGLB024030-PA"/>
    <property type="gene ID" value="BGLB024030"/>
</dbReference>
<evidence type="ECO:0000313" key="4">
    <source>
        <dbReference type="Proteomes" id="UP000076420"/>
    </source>
</evidence>
<sequence length="116" mass="12989">MHTLQHYTHSPWHCELSQELALELQSLASNFYKSHTTTTSPPETSTINGSAVTLTTAIKRSTVRLDSKSTEVHANNASQQEHKSRNSAVTWKVTDLYILTAIGYMLYSMFQKSALS</sequence>
<evidence type="ECO:0000313" key="3">
    <source>
        <dbReference type="EnsemblMetazoa" id="BGLB024030-PA"/>
    </source>
</evidence>